<evidence type="ECO:0000256" key="7">
    <source>
        <dbReference type="ARBA" id="ARBA00022989"/>
    </source>
</evidence>
<evidence type="ECO:0000256" key="2">
    <source>
        <dbReference type="ARBA" id="ARBA00005377"/>
    </source>
</evidence>
<dbReference type="AlphaFoldDB" id="A0AAE0I5E5"/>
<evidence type="ECO:0000256" key="9">
    <source>
        <dbReference type="ARBA" id="ARBA00023098"/>
    </source>
</evidence>
<evidence type="ECO:0000313" key="14">
    <source>
        <dbReference type="EMBL" id="KAK3318943.1"/>
    </source>
</evidence>
<reference evidence="14" key="2">
    <citation type="submission" date="2023-06" db="EMBL/GenBank/DDBJ databases">
        <authorList>
            <consortium name="Lawrence Berkeley National Laboratory"/>
            <person name="Haridas S."/>
            <person name="Hensen N."/>
            <person name="Bonometti L."/>
            <person name="Westerberg I."/>
            <person name="Brannstrom I.O."/>
            <person name="Guillou S."/>
            <person name="Cros-Aarteil S."/>
            <person name="Calhoun S."/>
            <person name="Kuo A."/>
            <person name="Mondo S."/>
            <person name="Pangilinan J."/>
            <person name="Riley R."/>
            <person name="Labutti K."/>
            <person name="Andreopoulos B."/>
            <person name="Lipzen A."/>
            <person name="Chen C."/>
            <person name="Yanf M."/>
            <person name="Daum C."/>
            <person name="Ng V."/>
            <person name="Clum A."/>
            <person name="Steindorff A."/>
            <person name="Ohm R."/>
            <person name="Martin F."/>
            <person name="Silar P."/>
            <person name="Natvig D."/>
            <person name="Lalanne C."/>
            <person name="Gautier V."/>
            <person name="Ament-Velasquez S.L."/>
            <person name="Kruys A."/>
            <person name="Hutchinson M.I."/>
            <person name="Powell A.J."/>
            <person name="Barry K."/>
            <person name="Miller A.N."/>
            <person name="Grigoriev I.V."/>
            <person name="Debuchy R."/>
            <person name="Gladieux P."/>
            <person name="Thoren M.H."/>
            <person name="Johannesson H."/>
        </authorList>
    </citation>
    <scope>NUCLEOTIDE SEQUENCE</scope>
    <source>
        <strain evidence="14">CBS 118394</strain>
    </source>
</reference>
<sequence length="173" mass="19266">MEQLKVYLPSGEKGYLPIYLLVVSVVAMGNSLQNLATLHYTRRLYNGRFVRNNALPPATKRFNPEDSVAVLKPASATGKDSEKAKDQVTPLAARLFATYTFMAGVVRFIASYDLENPGLYQLAILTHVIAAVHFTSEMFVYKTMRFTGPQAFPFAAAYGGTIWMALQYGHYVQ</sequence>
<keyword evidence="9" id="KW-0443">Lipid metabolism</keyword>
<evidence type="ECO:0000256" key="10">
    <source>
        <dbReference type="ARBA" id="ARBA00023136"/>
    </source>
</evidence>
<keyword evidence="4 13" id="KW-0812">Transmembrane</keyword>
<feature type="transmembrane region" description="Helical" evidence="13">
    <location>
        <begin position="152"/>
        <end position="171"/>
    </location>
</feature>
<dbReference type="Proteomes" id="UP001283341">
    <property type="component" value="Unassembled WGS sequence"/>
</dbReference>
<evidence type="ECO:0000256" key="12">
    <source>
        <dbReference type="ARBA" id="ARBA00023221"/>
    </source>
</evidence>
<evidence type="ECO:0000256" key="6">
    <source>
        <dbReference type="ARBA" id="ARBA00022955"/>
    </source>
</evidence>
<comment type="similarity">
    <text evidence="2">Belongs to the ERG28 family.</text>
</comment>
<dbReference type="PANTHER" id="PTHR15451">
    <property type="entry name" value="ERGOSTEROL BIOSYNTHETIC PROTEIN 28-RELATED"/>
    <property type="match status" value="1"/>
</dbReference>
<evidence type="ECO:0000256" key="3">
    <source>
        <dbReference type="ARBA" id="ARBA00022516"/>
    </source>
</evidence>
<evidence type="ECO:0008006" key="16">
    <source>
        <dbReference type="Google" id="ProtNLM"/>
    </source>
</evidence>
<proteinExistence type="inferred from homology"/>
<evidence type="ECO:0000256" key="11">
    <source>
        <dbReference type="ARBA" id="ARBA00023166"/>
    </source>
</evidence>
<evidence type="ECO:0000256" key="13">
    <source>
        <dbReference type="SAM" id="Phobius"/>
    </source>
</evidence>
<feature type="transmembrane region" description="Helical" evidence="13">
    <location>
        <begin position="91"/>
        <end position="112"/>
    </location>
</feature>
<keyword evidence="12" id="KW-0753">Steroid metabolism</keyword>
<dbReference type="GO" id="GO:0030674">
    <property type="term" value="F:protein-macromolecule adaptor activity"/>
    <property type="evidence" value="ECO:0007669"/>
    <property type="project" value="TreeGrafter"/>
</dbReference>
<keyword evidence="10 13" id="KW-0472">Membrane</keyword>
<evidence type="ECO:0000256" key="4">
    <source>
        <dbReference type="ARBA" id="ARBA00022692"/>
    </source>
</evidence>
<protein>
    <recommendedName>
        <fullName evidence="16">Ergosterol biosynthetic protein 28</fullName>
    </recommendedName>
</protein>
<dbReference type="GO" id="GO:0005789">
    <property type="term" value="C:endoplasmic reticulum membrane"/>
    <property type="evidence" value="ECO:0007669"/>
    <property type="project" value="UniProtKB-SubCell"/>
</dbReference>
<gene>
    <name evidence="14" type="ORF">B0H66DRAFT_253200</name>
</gene>
<evidence type="ECO:0000256" key="8">
    <source>
        <dbReference type="ARBA" id="ARBA00023011"/>
    </source>
</evidence>
<dbReference type="Pfam" id="PF03694">
    <property type="entry name" value="Erg28"/>
    <property type="match status" value="1"/>
</dbReference>
<comment type="subcellular location">
    <subcellularLocation>
        <location evidence="1">Endoplasmic reticulum membrane</location>
        <topology evidence="1">Multi-pass membrane protein</topology>
    </subcellularLocation>
</comment>
<feature type="transmembrane region" description="Helical" evidence="13">
    <location>
        <begin position="118"/>
        <end position="140"/>
    </location>
</feature>
<keyword evidence="11" id="KW-1207">Sterol metabolism</keyword>
<comment type="caution">
    <text evidence="14">The sequence shown here is derived from an EMBL/GenBank/DDBJ whole genome shotgun (WGS) entry which is preliminary data.</text>
</comment>
<evidence type="ECO:0000256" key="1">
    <source>
        <dbReference type="ARBA" id="ARBA00004477"/>
    </source>
</evidence>
<dbReference type="InterPro" id="IPR005352">
    <property type="entry name" value="Erg28"/>
</dbReference>
<feature type="transmembrane region" description="Helical" evidence="13">
    <location>
        <begin position="16"/>
        <end position="38"/>
    </location>
</feature>
<evidence type="ECO:0000313" key="15">
    <source>
        <dbReference type="Proteomes" id="UP001283341"/>
    </source>
</evidence>
<accession>A0AAE0I5E5</accession>
<evidence type="ECO:0000256" key="5">
    <source>
        <dbReference type="ARBA" id="ARBA00022824"/>
    </source>
</evidence>
<reference evidence="14" key="1">
    <citation type="journal article" date="2023" name="Mol. Phylogenet. Evol.">
        <title>Genome-scale phylogeny and comparative genomics of the fungal order Sordariales.</title>
        <authorList>
            <person name="Hensen N."/>
            <person name="Bonometti L."/>
            <person name="Westerberg I."/>
            <person name="Brannstrom I.O."/>
            <person name="Guillou S."/>
            <person name="Cros-Aarteil S."/>
            <person name="Calhoun S."/>
            <person name="Haridas S."/>
            <person name="Kuo A."/>
            <person name="Mondo S."/>
            <person name="Pangilinan J."/>
            <person name="Riley R."/>
            <person name="LaButti K."/>
            <person name="Andreopoulos B."/>
            <person name="Lipzen A."/>
            <person name="Chen C."/>
            <person name="Yan M."/>
            <person name="Daum C."/>
            <person name="Ng V."/>
            <person name="Clum A."/>
            <person name="Steindorff A."/>
            <person name="Ohm R.A."/>
            <person name="Martin F."/>
            <person name="Silar P."/>
            <person name="Natvig D.O."/>
            <person name="Lalanne C."/>
            <person name="Gautier V."/>
            <person name="Ament-Velasquez S.L."/>
            <person name="Kruys A."/>
            <person name="Hutchinson M.I."/>
            <person name="Powell A.J."/>
            <person name="Barry K."/>
            <person name="Miller A.N."/>
            <person name="Grigoriev I.V."/>
            <person name="Debuchy R."/>
            <person name="Gladieux P."/>
            <person name="Hiltunen Thoren M."/>
            <person name="Johannesson H."/>
        </authorList>
    </citation>
    <scope>NUCLEOTIDE SEQUENCE</scope>
    <source>
        <strain evidence="14">CBS 118394</strain>
    </source>
</reference>
<dbReference type="EMBL" id="JAUEDM010000004">
    <property type="protein sequence ID" value="KAK3318943.1"/>
    <property type="molecule type" value="Genomic_DNA"/>
</dbReference>
<keyword evidence="5" id="KW-0256">Endoplasmic reticulum</keyword>
<keyword evidence="7 13" id="KW-1133">Transmembrane helix</keyword>
<dbReference type="GO" id="GO:0016126">
    <property type="term" value="P:sterol biosynthetic process"/>
    <property type="evidence" value="ECO:0007669"/>
    <property type="project" value="UniProtKB-KW"/>
</dbReference>
<keyword evidence="3" id="KW-0444">Lipid biosynthesis</keyword>
<name>A0AAE0I5E5_9PEZI</name>
<keyword evidence="8" id="KW-0756">Sterol biosynthesis</keyword>
<organism evidence="14 15">
    <name type="scientific">Apodospora peruviana</name>
    <dbReference type="NCBI Taxonomy" id="516989"/>
    <lineage>
        <taxon>Eukaryota</taxon>
        <taxon>Fungi</taxon>
        <taxon>Dikarya</taxon>
        <taxon>Ascomycota</taxon>
        <taxon>Pezizomycotina</taxon>
        <taxon>Sordariomycetes</taxon>
        <taxon>Sordariomycetidae</taxon>
        <taxon>Sordariales</taxon>
        <taxon>Lasiosphaeriaceae</taxon>
        <taxon>Apodospora</taxon>
    </lineage>
</organism>
<keyword evidence="15" id="KW-1185">Reference proteome</keyword>
<dbReference type="PANTHER" id="PTHR15451:SF19">
    <property type="entry name" value="ERGOSTEROL BIOSYNTHETIC PROTEIN 28 HOMOLOG"/>
    <property type="match status" value="1"/>
</dbReference>
<keyword evidence="6" id="KW-0752">Steroid biosynthesis</keyword>